<keyword evidence="2" id="KW-1185">Reference proteome</keyword>
<dbReference type="EMBL" id="MDTU01000001">
    <property type="protein sequence ID" value="ODN42027.1"/>
    <property type="molecule type" value="Genomic_DNA"/>
</dbReference>
<accession>A0ABX2ZZJ0</accession>
<name>A0ABX2ZZJ0_9GAMM</name>
<comment type="caution">
    <text evidence="1">The sequence shown here is derived from an EMBL/GenBank/DDBJ whole genome shotgun (WGS) entry which is preliminary data.</text>
</comment>
<proteinExistence type="predicted"/>
<sequence length="59" mass="6593">MSSTKKQPKSEKIPESVGVIEMTMTELSTRRAEAMEAIQSGTYIQIVKHKKPIGMLVPF</sequence>
<organism evidence="1 2">
    <name type="scientific">Piscirickettsia litoralis</name>
    <dbReference type="NCBI Taxonomy" id="1891921"/>
    <lineage>
        <taxon>Bacteria</taxon>
        <taxon>Pseudomonadati</taxon>
        <taxon>Pseudomonadota</taxon>
        <taxon>Gammaproteobacteria</taxon>
        <taxon>Thiotrichales</taxon>
        <taxon>Piscirickettsiaceae</taxon>
        <taxon>Piscirickettsia</taxon>
    </lineage>
</organism>
<evidence type="ECO:0000313" key="2">
    <source>
        <dbReference type="Proteomes" id="UP000094329"/>
    </source>
</evidence>
<protein>
    <recommendedName>
        <fullName evidence="3">Prevent-host-death protein</fullName>
    </recommendedName>
</protein>
<dbReference type="Proteomes" id="UP000094329">
    <property type="component" value="Unassembled WGS sequence"/>
</dbReference>
<evidence type="ECO:0008006" key="3">
    <source>
        <dbReference type="Google" id="ProtNLM"/>
    </source>
</evidence>
<evidence type="ECO:0000313" key="1">
    <source>
        <dbReference type="EMBL" id="ODN42027.1"/>
    </source>
</evidence>
<reference evidence="1 2" key="1">
    <citation type="submission" date="2016-08" db="EMBL/GenBank/DDBJ databases">
        <title>Draft genome sequence of Candidatus Piscirickettsia litoralis, from seawater.</title>
        <authorList>
            <person name="Wan X."/>
            <person name="Lee A.J."/>
            <person name="Hou S."/>
            <person name="Donachie S.P."/>
        </authorList>
    </citation>
    <scope>NUCLEOTIDE SEQUENCE [LARGE SCALE GENOMIC DNA]</scope>
    <source>
        <strain evidence="1 2">Y2</strain>
    </source>
</reference>
<gene>
    <name evidence="1" type="ORF">BGC07_02450</name>
</gene>
<dbReference type="RefSeq" id="WP_069311827.1">
    <property type="nucleotide sequence ID" value="NZ_MDTU01000001.1"/>
</dbReference>